<accession>A0ACA9S4S7</accession>
<proteinExistence type="predicted"/>
<dbReference type="Proteomes" id="UP000789920">
    <property type="component" value="Unassembled WGS sequence"/>
</dbReference>
<comment type="caution">
    <text evidence="1">The sequence shown here is derived from an EMBL/GenBank/DDBJ whole genome shotgun (WGS) entry which is preliminary data.</text>
</comment>
<protein>
    <submittedName>
        <fullName evidence="1">28018_t:CDS:1</fullName>
    </submittedName>
</protein>
<feature type="non-terminal residue" evidence="1">
    <location>
        <position position="1"/>
    </location>
</feature>
<feature type="non-terminal residue" evidence="1">
    <location>
        <position position="44"/>
    </location>
</feature>
<name>A0ACA9S4S7_9GLOM</name>
<keyword evidence="2" id="KW-1185">Reference proteome</keyword>
<sequence length="44" mass="4760">LPDGCSLNAKALLVLGASAYFLDTALVQQAWIHTIEINLSLFVE</sequence>
<organism evidence="1 2">
    <name type="scientific">Racocetra persica</name>
    <dbReference type="NCBI Taxonomy" id="160502"/>
    <lineage>
        <taxon>Eukaryota</taxon>
        <taxon>Fungi</taxon>
        <taxon>Fungi incertae sedis</taxon>
        <taxon>Mucoromycota</taxon>
        <taxon>Glomeromycotina</taxon>
        <taxon>Glomeromycetes</taxon>
        <taxon>Diversisporales</taxon>
        <taxon>Gigasporaceae</taxon>
        <taxon>Racocetra</taxon>
    </lineage>
</organism>
<evidence type="ECO:0000313" key="1">
    <source>
        <dbReference type="EMBL" id="CAG8825345.1"/>
    </source>
</evidence>
<dbReference type="EMBL" id="CAJVQC010090390">
    <property type="protein sequence ID" value="CAG8825345.1"/>
    <property type="molecule type" value="Genomic_DNA"/>
</dbReference>
<evidence type="ECO:0000313" key="2">
    <source>
        <dbReference type="Proteomes" id="UP000789920"/>
    </source>
</evidence>
<reference evidence="1" key="1">
    <citation type="submission" date="2021-06" db="EMBL/GenBank/DDBJ databases">
        <authorList>
            <person name="Kallberg Y."/>
            <person name="Tangrot J."/>
            <person name="Rosling A."/>
        </authorList>
    </citation>
    <scope>NUCLEOTIDE SEQUENCE</scope>
    <source>
        <strain evidence="1">MA461A</strain>
    </source>
</reference>
<gene>
    <name evidence="1" type="ORF">RPERSI_LOCUS26463</name>
</gene>